<comment type="caution">
    <text evidence="1">The sequence shown here is derived from an EMBL/GenBank/DDBJ whole genome shotgun (WGS) entry which is preliminary data.</text>
</comment>
<gene>
    <name evidence="1" type="ORF">A3B51_01445</name>
</gene>
<protein>
    <submittedName>
        <fullName evidence="1">Uncharacterized protein</fullName>
    </submittedName>
</protein>
<reference evidence="1 2" key="1">
    <citation type="journal article" date="2016" name="Nat. Commun.">
        <title>Thousands of microbial genomes shed light on interconnected biogeochemical processes in an aquifer system.</title>
        <authorList>
            <person name="Anantharaman K."/>
            <person name="Brown C.T."/>
            <person name="Hug L.A."/>
            <person name="Sharon I."/>
            <person name="Castelle C.J."/>
            <person name="Probst A.J."/>
            <person name="Thomas B.C."/>
            <person name="Singh A."/>
            <person name="Wilkins M.J."/>
            <person name="Karaoz U."/>
            <person name="Brodie E.L."/>
            <person name="Williams K.H."/>
            <person name="Hubbard S.S."/>
            <person name="Banfield J.F."/>
        </authorList>
    </citation>
    <scope>NUCLEOTIDE SEQUENCE [LARGE SCALE GENOMIC DNA]</scope>
</reference>
<name>A0A1F5HIA0_9BACT</name>
<dbReference type="EMBL" id="MFBQ01000043">
    <property type="protein sequence ID" value="OGE03863.1"/>
    <property type="molecule type" value="Genomic_DNA"/>
</dbReference>
<accession>A0A1F5HIA0</accession>
<evidence type="ECO:0000313" key="2">
    <source>
        <dbReference type="Proteomes" id="UP000176780"/>
    </source>
</evidence>
<evidence type="ECO:0000313" key="1">
    <source>
        <dbReference type="EMBL" id="OGE03863.1"/>
    </source>
</evidence>
<organism evidence="1 2">
    <name type="scientific">Candidatus Curtissbacteria bacterium RIFCSPLOWO2_01_FULL_41_18</name>
    <dbReference type="NCBI Taxonomy" id="1797727"/>
    <lineage>
        <taxon>Bacteria</taxon>
        <taxon>Candidatus Curtissiibacteriota</taxon>
    </lineage>
</organism>
<proteinExistence type="predicted"/>
<sequence>MNERTTTASEVVQLTRLDLPCARNGLAGAKIDVKELPDNRLLLTCQGPTRNMPDCDNICRYKTEQAPSGCSLRGFGPVGKMKCS</sequence>
<dbReference type="AlphaFoldDB" id="A0A1F5HIA0"/>
<dbReference type="Proteomes" id="UP000176780">
    <property type="component" value="Unassembled WGS sequence"/>
</dbReference>